<organism evidence="1 2">
    <name type="scientific">Mucuna pruriens</name>
    <name type="common">Velvet bean</name>
    <name type="synonym">Dolichos pruriens</name>
    <dbReference type="NCBI Taxonomy" id="157652"/>
    <lineage>
        <taxon>Eukaryota</taxon>
        <taxon>Viridiplantae</taxon>
        <taxon>Streptophyta</taxon>
        <taxon>Embryophyta</taxon>
        <taxon>Tracheophyta</taxon>
        <taxon>Spermatophyta</taxon>
        <taxon>Magnoliopsida</taxon>
        <taxon>eudicotyledons</taxon>
        <taxon>Gunneridae</taxon>
        <taxon>Pentapetalae</taxon>
        <taxon>rosids</taxon>
        <taxon>fabids</taxon>
        <taxon>Fabales</taxon>
        <taxon>Fabaceae</taxon>
        <taxon>Papilionoideae</taxon>
        <taxon>50 kb inversion clade</taxon>
        <taxon>NPAAA clade</taxon>
        <taxon>indigoferoid/millettioid clade</taxon>
        <taxon>Phaseoleae</taxon>
        <taxon>Mucuna</taxon>
    </lineage>
</organism>
<evidence type="ECO:0000313" key="1">
    <source>
        <dbReference type="EMBL" id="RDX72418.1"/>
    </source>
</evidence>
<gene>
    <name evidence="1" type="ORF">CR513_48101</name>
</gene>
<dbReference type="AlphaFoldDB" id="A0A371F2A4"/>
<keyword evidence="2" id="KW-1185">Reference proteome</keyword>
<reference evidence="1" key="1">
    <citation type="submission" date="2018-05" db="EMBL/GenBank/DDBJ databases">
        <title>Draft genome of Mucuna pruriens seed.</title>
        <authorList>
            <person name="Nnadi N.E."/>
            <person name="Vos R."/>
            <person name="Hasami M.H."/>
            <person name="Devisetty U.K."/>
            <person name="Aguiy J.C."/>
        </authorList>
    </citation>
    <scope>NUCLEOTIDE SEQUENCE [LARGE SCALE GENOMIC DNA]</scope>
    <source>
        <strain evidence="1">JCA_2017</strain>
    </source>
</reference>
<protein>
    <submittedName>
        <fullName evidence="1">Uncharacterized protein</fullName>
    </submittedName>
</protein>
<comment type="caution">
    <text evidence="1">The sequence shown here is derived from an EMBL/GenBank/DDBJ whole genome shotgun (WGS) entry which is preliminary data.</text>
</comment>
<name>A0A371F2A4_MUCPR</name>
<feature type="non-terminal residue" evidence="1">
    <location>
        <position position="1"/>
    </location>
</feature>
<accession>A0A371F2A4</accession>
<evidence type="ECO:0000313" key="2">
    <source>
        <dbReference type="Proteomes" id="UP000257109"/>
    </source>
</evidence>
<dbReference type="Proteomes" id="UP000257109">
    <property type="component" value="Unassembled WGS sequence"/>
</dbReference>
<sequence length="63" mass="6958">MPTQSIRGSNRGVSSTPHKCIKYGKEVTCFKCGVLEGALKALDRRPLEESLPLVVLRLSSMRI</sequence>
<dbReference type="EMBL" id="QJKJ01010915">
    <property type="protein sequence ID" value="RDX72418.1"/>
    <property type="molecule type" value="Genomic_DNA"/>
</dbReference>
<proteinExistence type="predicted"/>